<evidence type="ECO:0000313" key="4">
    <source>
        <dbReference type="EMBL" id="TQL33416.1"/>
    </source>
</evidence>
<sequence>MSGADEVSGPRGETPGEGPLADVIDPRPVRSHELVHEGIVWSLVRDEVDLGESGVVTREFVDHPGAVGCVALDDRERVLLIQQYRHPVGMRDWELPAGLLDVEGEQPWLAAARELAEEADFAADEWHVLADWMNSPGGSSENWRCFLARGLRALPDAHAREHEEADIVVRWVPLDEAVEAVLTGRLHNACTVAGVLAAYAARARGWQTLRPHDAPWPEHPAFR</sequence>
<evidence type="ECO:0000256" key="1">
    <source>
        <dbReference type="ARBA" id="ARBA00022801"/>
    </source>
</evidence>
<dbReference type="CDD" id="cd24158">
    <property type="entry name" value="NUDIX_ADPRase_Rv1700"/>
    <property type="match status" value="1"/>
</dbReference>
<dbReference type="SUPFAM" id="SSF55811">
    <property type="entry name" value="Nudix"/>
    <property type="match status" value="1"/>
</dbReference>
<dbReference type="GO" id="GO:0005829">
    <property type="term" value="C:cytosol"/>
    <property type="evidence" value="ECO:0007669"/>
    <property type="project" value="TreeGrafter"/>
</dbReference>
<dbReference type="GO" id="GO:0006753">
    <property type="term" value="P:nucleoside phosphate metabolic process"/>
    <property type="evidence" value="ECO:0007669"/>
    <property type="project" value="TreeGrafter"/>
</dbReference>
<dbReference type="Proteomes" id="UP000318336">
    <property type="component" value="Unassembled WGS sequence"/>
</dbReference>
<comment type="caution">
    <text evidence="4">The sequence shown here is derived from an EMBL/GenBank/DDBJ whole genome shotgun (WGS) entry which is preliminary data.</text>
</comment>
<dbReference type="Gene3D" id="3.90.79.10">
    <property type="entry name" value="Nucleoside Triphosphate Pyrophosphohydrolase"/>
    <property type="match status" value="1"/>
</dbReference>
<dbReference type="GO" id="GO:0019693">
    <property type="term" value="P:ribose phosphate metabolic process"/>
    <property type="evidence" value="ECO:0007669"/>
    <property type="project" value="TreeGrafter"/>
</dbReference>
<dbReference type="PANTHER" id="PTHR11839">
    <property type="entry name" value="UDP/ADP-SUGAR PYROPHOSPHATASE"/>
    <property type="match status" value="1"/>
</dbReference>
<protein>
    <submittedName>
        <fullName evidence="4">ADP-ribose pyrophosphatase</fullName>
    </submittedName>
</protein>
<evidence type="ECO:0000313" key="5">
    <source>
        <dbReference type="Proteomes" id="UP000318336"/>
    </source>
</evidence>
<keyword evidence="5" id="KW-1185">Reference proteome</keyword>
<evidence type="ECO:0000259" key="3">
    <source>
        <dbReference type="PROSITE" id="PS51462"/>
    </source>
</evidence>
<feature type="domain" description="Nudix hydrolase" evidence="3">
    <location>
        <begin position="62"/>
        <end position="194"/>
    </location>
</feature>
<organism evidence="4 5">
    <name type="scientific">Barrientosiimonas humi</name>
    <dbReference type="NCBI Taxonomy" id="999931"/>
    <lineage>
        <taxon>Bacteria</taxon>
        <taxon>Bacillati</taxon>
        <taxon>Actinomycetota</taxon>
        <taxon>Actinomycetes</taxon>
        <taxon>Micrococcales</taxon>
        <taxon>Dermacoccaceae</taxon>
        <taxon>Barrientosiimonas</taxon>
    </lineage>
</organism>
<dbReference type="Pfam" id="PF00293">
    <property type="entry name" value="NUDIX"/>
    <property type="match status" value="1"/>
</dbReference>
<dbReference type="PROSITE" id="PS51462">
    <property type="entry name" value="NUDIX"/>
    <property type="match status" value="1"/>
</dbReference>
<dbReference type="EMBL" id="VFOK01000001">
    <property type="protein sequence ID" value="TQL33416.1"/>
    <property type="molecule type" value="Genomic_DNA"/>
</dbReference>
<reference evidence="4 5" key="1">
    <citation type="submission" date="2019-06" db="EMBL/GenBank/DDBJ databases">
        <title>Sequencing the genomes of 1000 actinobacteria strains.</title>
        <authorList>
            <person name="Klenk H.-P."/>
        </authorList>
    </citation>
    <scope>NUCLEOTIDE SEQUENCE [LARGE SCALE GENOMIC DNA]</scope>
    <source>
        <strain evidence="4 5">DSM 24617</strain>
    </source>
</reference>
<gene>
    <name evidence="4" type="ORF">FB554_1559</name>
</gene>
<dbReference type="InterPro" id="IPR000086">
    <property type="entry name" value="NUDIX_hydrolase_dom"/>
</dbReference>
<evidence type="ECO:0000256" key="2">
    <source>
        <dbReference type="SAM" id="MobiDB-lite"/>
    </source>
</evidence>
<keyword evidence="1" id="KW-0378">Hydrolase</keyword>
<dbReference type="PANTHER" id="PTHR11839:SF31">
    <property type="entry name" value="ADP-RIBOSE PYROPHOSPHATASE"/>
    <property type="match status" value="1"/>
</dbReference>
<dbReference type="AlphaFoldDB" id="A0A542XCG1"/>
<dbReference type="GO" id="GO:0016787">
    <property type="term" value="F:hydrolase activity"/>
    <property type="evidence" value="ECO:0007669"/>
    <property type="project" value="UniProtKB-KW"/>
</dbReference>
<feature type="region of interest" description="Disordered" evidence="2">
    <location>
        <begin position="1"/>
        <end position="24"/>
    </location>
</feature>
<proteinExistence type="predicted"/>
<accession>A0A542XCG1</accession>
<dbReference type="RefSeq" id="WP_211344551.1">
    <property type="nucleotide sequence ID" value="NZ_CAJTBP010000001.1"/>
</dbReference>
<name>A0A542XCG1_9MICO</name>
<dbReference type="InterPro" id="IPR015797">
    <property type="entry name" value="NUDIX_hydrolase-like_dom_sf"/>
</dbReference>